<dbReference type="EMBL" id="CWQY01000003">
    <property type="protein sequence ID" value="CSC18064.1"/>
    <property type="molecule type" value="Genomic_DNA"/>
</dbReference>
<dbReference type="EMBL" id="CWOW01000014">
    <property type="protein sequence ID" value="CSA88004.1"/>
    <property type="molecule type" value="Genomic_DNA"/>
</dbReference>
<evidence type="ECO:0000313" key="1">
    <source>
        <dbReference type="EMBL" id="CSA88004.1"/>
    </source>
</evidence>
<protein>
    <submittedName>
        <fullName evidence="2">Uncharacterized protein</fullName>
    </submittedName>
</protein>
<evidence type="ECO:0000313" key="3">
    <source>
        <dbReference type="Proteomes" id="UP000041770"/>
    </source>
</evidence>
<evidence type="ECO:0000313" key="2">
    <source>
        <dbReference type="EMBL" id="CSC18064.1"/>
    </source>
</evidence>
<dbReference type="AlphaFoldDB" id="A0A655SR62"/>
<dbReference type="Proteomes" id="UP000044806">
    <property type="component" value="Unassembled WGS sequence"/>
</dbReference>
<evidence type="ECO:0000313" key="4">
    <source>
        <dbReference type="Proteomes" id="UP000044806"/>
    </source>
</evidence>
<reference evidence="3 4" key="1">
    <citation type="submission" date="2015-07" db="EMBL/GenBank/DDBJ databases">
        <authorList>
            <consortium name="Pathogen Informatics"/>
        </authorList>
    </citation>
    <scope>NUCLEOTIDE SEQUENCE [LARGE SCALE GENOMIC DNA]</scope>
    <source>
        <strain evidence="2 3">A316</strain>
        <strain evidence="1 4">A51</strain>
    </source>
</reference>
<gene>
    <name evidence="1" type="ORF">ERS013165_02660</name>
    <name evidence="2" type="ORF">ERS013200_00781</name>
</gene>
<accession>A0A655SR62</accession>
<organism evidence="2 3">
    <name type="scientific">Vibrio cholerae</name>
    <dbReference type="NCBI Taxonomy" id="666"/>
    <lineage>
        <taxon>Bacteria</taxon>
        <taxon>Pseudomonadati</taxon>
        <taxon>Pseudomonadota</taxon>
        <taxon>Gammaproteobacteria</taxon>
        <taxon>Vibrionales</taxon>
        <taxon>Vibrionaceae</taxon>
        <taxon>Vibrio</taxon>
    </lineage>
</organism>
<proteinExistence type="predicted"/>
<sequence length="71" mass="7789">MVVMMIFLPFSNADFSSDDLNAGATMFFTSENSFILSRNCLSSNRRSVTTMTESNRGISFPLLPGRSSLIG</sequence>
<name>A0A655SR62_VIBCL</name>
<dbReference type="Proteomes" id="UP000041770">
    <property type="component" value="Unassembled WGS sequence"/>
</dbReference>